<comment type="caution">
    <text evidence="2">The sequence shown here is derived from an EMBL/GenBank/DDBJ whole genome shotgun (WGS) entry which is preliminary data.</text>
</comment>
<organism evidence="2 3">
    <name type="scientific">Orchesella dallaii</name>
    <dbReference type="NCBI Taxonomy" id="48710"/>
    <lineage>
        <taxon>Eukaryota</taxon>
        <taxon>Metazoa</taxon>
        <taxon>Ecdysozoa</taxon>
        <taxon>Arthropoda</taxon>
        <taxon>Hexapoda</taxon>
        <taxon>Collembola</taxon>
        <taxon>Entomobryomorpha</taxon>
        <taxon>Entomobryoidea</taxon>
        <taxon>Orchesellidae</taxon>
        <taxon>Orchesellinae</taxon>
        <taxon>Orchesella</taxon>
    </lineage>
</organism>
<sequence>MSLTKSSFIGSYILSIFIALSFCKLTFAVTEFPGNFTFNRDYVSIWFYSPLSPSHRHQKPNLEVMVKLISGTFGTIAIDNAPILPRLLPVEELVNNRAIIPSVVAEHNNRSGYEHQLKVISSFDLSPSSGIKEKPTFKNSFLVAKRYADEANKIFPGTVETLLFHHDHYLRVNSKRVGHEDIPTLLHSAWEVLNQTRNDMNSSQYNLGVSISLDLCGNSVDGEQKNSSFSMLSKFVEYADIIFPVIYIPPFKSQHQFQPGEEHEMQVSLFENCQNNVKKLNPEVRTIPIVICNSPQNIQREGISKYFQCWQLMNNFAVKNKQQVIMYEAFDRYEPEYLMGAGWWRLKNEAAQTVTEASFVVKAQDEIYSNNTIPDGLTAVVFNHRVRFVPRLTSYSEPEVNEMLELVSTRFSTIVTGHKPFLIETTIPQPNTVTKTFIWIPEIVADFNKNHISTPLTVISTFYQASNATWNSDSNSQDGLINLEVATEVAQRANSIYPGTVESLVYHKISGYTTPGFTSKLRELRTTLSSGLGRRVIENGMRLGVVIDMETCRFHMASVFQSISEWINLFVIDMSDVSSASSGSGVSHRYPDSYVGSKLAAASGCRMMYKQMYPEADVKVSINCSEIVRNNETMVEDMALCIRMVMVWGLENEVQVIFSQAFDLPHGFMGGNVLADPNGGWWKLRRRSEVNITKESFEEKLQITWNDNGTTDPDQYFSSRYSWQKLEDKGGNREESGSNAGYVVTIVILSLLCVCLTVLVVYLHDPERFRGLLQRIRQDDSELQLL</sequence>
<keyword evidence="3" id="KW-1185">Reference proteome</keyword>
<protein>
    <submittedName>
        <fullName evidence="2">Uncharacterized protein</fullName>
    </submittedName>
</protein>
<gene>
    <name evidence="2" type="ORF">ODALV1_LOCUS31032</name>
</gene>
<evidence type="ECO:0000313" key="3">
    <source>
        <dbReference type="Proteomes" id="UP001642540"/>
    </source>
</evidence>
<accession>A0ABP1S9Z2</accession>
<keyword evidence="1" id="KW-1133">Transmembrane helix</keyword>
<dbReference type="Proteomes" id="UP001642540">
    <property type="component" value="Unassembled WGS sequence"/>
</dbReference>
<proteinExistence type="predicted"/>
<feature type="transmembrane region" description="Helical" evidence="1">
    <location>
        <begin position="742"/>
        <end position="763"/>
    </location>
</feature>
<keyword evidence="1" id="KW-0812">Transmembrane</keyword>
<dbReference type="EMBL" id="CAXLJM020000164">
    <property type="protein sequence ID" value="CAL8147090.1"/>
    <property type="molecule type" value="Genomic_DNA"/>
</dbReference>
<evidence type="ECO:0000313" key="2">
    <source>
        <dbReference type="EMBL" id="CAL8147090.1"/>
    </source>
</evidence>
<evidence type="ECO:0000256" key="1">
    <source>
        <dbReference type="SAM" id="Phobius"/>
    </source>
</evidence>
<name>A0ABP1S9Z2_9HEXA</name>
<reference evidence="2 3" key="1">
    <citation type="submission" date="2024-08" db="EMBL/GenBank/DDBJ databases">
        <authorList>
            <person name="Cucini C."/>
            <person name="Frati F."/>
        </authorList>
    </citation>
    <scope>NUCLEOTIDE SEQUENCE [LARGE SCALE GENOMIC DNA]</scope>
</reference>
<keyword evidence="1" id="KW-0472">Membrane</keyword>